<evidence type="ECO:0000313" key="5">
    <source>
        <dbReference type="Proteomes" id="UP000501690"/>
    </source>
</evidence>
<name>A0A4D6L120_VIGUN</name>
<evidence type="ECO:0000313" key="4">
    <source>
        <dbReference type="EMBL" id="QCD82154.1"/>
    </source>
</evidence>
<dbReference type="EC" id="2.5.1.-" evidence="3"/>
<dbReference type="PANTHER" id="PTHR10291">
    <property type="entry name" value="DEHYDRODOLICHYL DIPHOSPHATE SYNTHASE FAMILY MEMBER"/>
    <property type="match status" value="1"/>
</dbReference>
<dbReference type="AlphaFoldDB" id="A0A4D6L120"/>
<dbReference type="Proteomes" id="UP000501690">
    <property type="component" value="Linkage Group LG2"/>
</dbReference>
<keyword evidence="5" id="KW-1185">Reference proteome</keyword>
<sequence>MLAILSVGPVPSHIAFIMDGNRRYAKKKNMEEGDGHKAGFNVLTSLLRYCYELGVRYVTVYAFSIDNFKRKSTEVQSLMELMQKKIEELLEQESLINEYGVRLHFIRDMQLLTEPVRAAVEKATRVTAHNNQRVLLICVAYTSRHEIVHAVQECCKEKLNEVQTRKKVKVTNSAFSRIDQGLKGNDFDLLSQDSCKEYLNAIKARSSEVECAARKDGLSESNVENDIGNYSEAQMISYNGLVEMTEERKHKQDEVPFIKLADVEKNMYMAVAPDPDILIRTSGEPRLSNFLLW</sequence>
<comment type="similarity">
    <text evidence="1 3">Belongs to the UPP synthase family.</text>
</comment>
<evidence type="ECO:0000256" key="2">
    <source>
        <dbReference type="ARBA" id="ARBA00022679"/>
    </source>
</evidence>
<dbReference type="PANTHER" id="PTHR10291:SF43">
    <property type="entry name" value="DEHYDRODOLICHYL DIPHOSPHATE SYNTHASE COMPLEX SUBUNIT DHDDS"/>
    <property type="match status" value="1"/>
</dbReference>
<dbReference type="NCBIfam" id="TIGR00055">
    <property type="entry name" value="uppS"/>
    <property type="match status" value="1"/>
</dbReference>
<gene>
    <name evidence="4" type="ORF">DEO72_LG2g2488</name>
</gene>
<dbReference type="GO" id="GO:0016094">
    <property type="term" value="P:polyprenol biosynthetic process"/>
    <property type="evidence" value="ECO:0007669"/>
    <property type="project" value="TreeGrafter"/>
</dbReference>
<dbReference type="GO" id="GO:0045547">
    <property type="term" value="F:ditrans,polycis-polyprenyl diphosphate synthase [(2E,6E)-farnesyl diphosphate specific] activity"/>
    <property type="evidence" value="ECO:0007669"/>
    <property type="project" value="TreeGrafter"/>
</dbReference>
<proteinExistence type="inferred from homology"/>
<keyword evidence="2 3" id="KW-0808">Transferase</keyword>
<evidence type="ECO:0000256" key="1">
    <source>
        <dbReference type="ARBA" id="ARBA00005432"/>
    </source>
</evidence>
<dbReference type="Gene3D" id="3.40.1180.10">
    <property type="entry name" value="Decaprenyl diphosphate synthase-like"/>
    <property type="match status" value="1"/>
</dbReference>
<dbReference type="InterPro" id="IPR036424">
    <property type="entry name" value="UPP_synth-like_sf"/>
</dbReference>
<organism evidence="4 5">
    <name type="scientific">Vigna unguiculata</name>
    <name type="common">Cowpea</name>
    <dbReference type="NCBI Taxonomy" id="3917"/>
    <lineage>
        <taxon>Eukaryota</taxon>
        <taxon>Viridiplantae</taxon>
        <taxon>Streptophyta</taxon>
        <taxon>Embryophyta</taxon>
        <taxon>Tracheophyta</taxon>
        <taxon>Spermatophyta</taxon>
        <taxon>Magnoliopsida</taxon>
        <taxon>eudicotyledons</taxon>
        <taxon>Gunneridae</taxon>
        <taxon>Pentapetalae</taxon>
        <taxon>rosids</taxon>
        <taxon>fabids</taxon>
        <taxon>Fabales</taxon>
        <taxon>Fabaceae</taxon>
        <taxon>Papilionoideae</taxon>
        <taxon>50 kb inversion clade</taxon>
        <taxon>NPAAA clade</taxon>
        <taxon>indigoferoid/millettioid clade</taxon>
        <taxon>Phaseoleae</taxon>
        <taxon>Vigna</taxon>
    </lineage>
</organism>
<dbReference type="CDD" id="cd00475">
    <property type="entry name" value="Cis_IPPS"/>
    <property type="match status" value="1"/>
</dbReference>
<accession>A0A4D6L120</accession>
<dbReference type="InterPro" id="IPR018520">
    <property type="entry name" value="UPP_synth-like_CS"/>
</dbReference>
<protein>
    <recommendedName>
        <fullName evidence="3">Alkyl transferase</fullName>
        <ecNumber evidence="3">2.5.1.-</ecNumber>
    </recommendedName>
</protein>
<dbReference type="GO" id="GO:0005783">
    <property type="term" value="C:endoplasmic reticulum"/>
    <property type="evidence" value="ECO:0007669"/>
    <property type="project" value="TreeGrafter"/>
</dbReference>
<reference evidence="4 5" key="1">
    <citation type="submission" date="2019-04" db="EMBL/GenBank/DDBJ databases">
        <title>An improved genome assembly and genetic linkage map for asparagus bean, Vigna unguiculata ssp. sesquipedialis.</title>
        <authorList>
            <person name="Xia Q."/>
            <person name="Zhang R."/>
            <person name="Dong Y."/>
        </authorList>
    </citation>
    <scope>NUCLEOTIDE SEQUENCE [LARGE SCALE GENOMIC DNA]</scope>
    <source>
        <tissue evidence="4">Leaf</tissue>
    </source>
</reference>
<dbReference type="EMBL" id="CP039346">
    <property type="protein sequence ID" value="QCD82154.1"/>
    <property type="molecule type" value="Genomic_DNA"/>
</dbReference>
<dbReference type="Pfam" id="PF01255">
    <property type="entry name" value="Prenyltransf"/>
    <property type="match status" value="2"/>
</dbReference>
<dbReference type="InterPro" id="IPR001441">
    <property type="entry name" value="UPP_synth-like"/>
</dbReference>
<dbReference type="SUPFAM" id="SSF64005">
    <property type="entry name" value="Undecaprenyl diphosphate synthase"/>
    <property type="match status" value="1"/>
</dbReference>
<dbReference type="PROSITE" id="PS01066">
    <property type="entry name" value="UPP_SYNTHASE"/>
    <property type="match status" value="1"/>
</dbReference>
<evidence type="ECO:0000256" key="3">
    <source>
        <dbReference type="RuleBase" id="RU363018"/>
    </source>
</evidence>